<dbReference type="InterPro" id="IPR000847">
    <property type="entry name" value="LysR_HTH_N"/>
</dbReference>
<dbReference type="Gene3D" id="1.10.10.10">
    <property type="entry name" value="Winged helix-like DNA-binding domain superfamily/Winged helix DNA-binding domain"/>
    <property type="match status" value="1"/>
</dbReference>
<keyword evidence="7" id="KW-1185">Reference proteome</keyword>
<dbReference type="GO" id="GO:0003700">
    <property type="term" value="F:DNA-binding transcription factor activity"/>
    <property type="evidence" value="ECO:0007669"/>
    <property type="project" value="InterPro"/>
</dbReference>
<proteinExistence type="inferred from homology"/>
<dbReference type="PANTHER" id="PTHR30126:SF77">
    <property type="entry name" value="TRANSCRIPTIONAL REGULATORY PROTEIN"/>
    <property type="match status" value="1"/>
</dbReference>
<dbReference type="GO" id="GO:0000976">
    <property type="term" value="F:transcription cis-regulatory region binding"/>
    <property type="evidence" value="ECO:0007669"/>
    <property type="project" value="TreeGrafter"/>
</dbReference>
<dbReference type="EMBL" id="CP015243">
    <property type="protein sequence ID" value="ANF58870.1"/>
    <property type="molecule type" value="Genomic_DNA"/>
</dbReference>
<gene>
    <name evidence="6" type="ORF">A5892_16515</name>
</gene>
<sequence>MFDFKELEAFVAIVRTGSFRLAARRLHITQPAISERIHRLEQTLDAPLLDRRQRPIKATRKGHALLGHAERLIQARHEAIAALLPSEAIGGQLRLGIVESLAQRWLTRLLEDARERFPSLVIEVEIDVTPHLAERMISQELDLAFLIGPLSAQRVVNHALCKYPTTLVVHPSLLERYRGDAHRLLEESDFIAPLRNSRAYIDVRAFLDARGLEKTRIHCSSSMNSIAQMAQAGLGVGAVPLSIAEPLIVRGELIPLPFTLPPHEFTASWLASSSDPRLEALTQRAIAIANAAEASD</sequence>
<dbReference type="Gene3D" id="3.40.190.10">
    <property type="entry name" value="Periplasmic binding protein-like II"/>
    <property type="match status" value="2"/>
</dbReference>
<dbReference type="InterPro" id="IPR036388">
    <property type="entry name" value="WH-like_DNA-bd_sf"/>
</dbReference>
<accession>A0A172YI02</accession>
<dbReference type="Pfam" id="PF00126">
    <property type="entry name" value="HTH_1"/>
    <property type="match status" value="1"/>
</dbReference>
<dbReference type="PRINTS" id="PR00039">
    <property type="entry name" value="HTHLYSR"/>
</dbReference>
<evidence type="ECO:0000313" key="6">
    <source>
        <dbReference type="EMBL" id="ANF58870.1"/>
    </source>
</evidence>
<dbReference type="SUPFAM" id="SSF46785">
    <property type="entry name" value="Winged helix' DNA-binding domain"/>
    <property type="match status" value="1"/>
</dbReference>
<dbReference type="CDD" id="cd05466">
    <property type="entry name" value="PBP2_LTTR_substrate"/>
    <property type="match status" value="1"/>
</dbReference>
<dbReference type="InterPro" id="IPR036390">
    <property type="entry name" value="WH_DNA-bd_sf"/>
</dbReference>
<dbReference type="Pfam" id="PF03466">
    <property type="entry name" value="LysR_substrate"/>
    <property type="match status" value="1"/>
</dbReference>
<dbReference type="FunFam" id="1.10.10.10:FF:000001">
    <property type="entry name" value="LysR family transcriptional regulator"/>
    <property type="match status" value="1"/>
</dbReference>
<dbReference type="AlphaFoldDB" id="A0A172YI02"/>
<evidence type="ECO:0000313" key="7">
    <source>
        <dbReference type="Proteomes" id="UP000077875"/>
    </source>
</evidence>
<keyword evidence="3" id="KW-0238">DNA-binding</keyword>
<name>A0A172YI02_9GAMM</name>
<dbReference type="Proteomes" id="UP000077875">
    <property type="component" value="Chromosome"/>
</dbReference>
<comment type="similarity">
    <text evidence="1">Belongs to the LysR transcriptional regulatory family.</text>
</comment>
<protein>
    <recommendedName>
        <fullName evidence="5">HTH lysR-type domain-containing protein</fullName>
    </recommendedName>
</protein>
<keyword evidence="2" id="KW-0805">Transcription regulation</keyword>
<dbReference type="PROSITE" id="PS50931">
    <property type="entry name" value="HTH_LYSR"/>
    <property type="match status" value="1"/>
</dbReference>
<evidence type="ECO:0000256" key="4">
    <source>
        <dbReference type="ARBA" id="ARBA00023163"/>
    </source>
</evidence>
<dbReference type="STRING" id="376489.A5892_16515"/>
<dbReference type="KEGG" id="haa:A5892_16515"/>
<dbReference type="PANTHER" id="PTHR30126">
    <property type="entry name" value="HTH-TYPE TRANSCRIPTIONAL REGULATOR"/>
    <property type="match status" value="1"/>
</dbReference>
<evidence type="ECO:0000256" key="3">
    <source>
        <dbReference type="ARBA" id="ARBA00023125"/>
    </source>
</evidence>
<dbReference type="RefSeq" id="WP_064123725.1">
    <property type="nucleotide sequence ID" value="NZ_CP015243.1"/>
</dbReference>
<evidence type="ECO:0000256" key="2">
    <source>
        <dbReference type="ARBA" id="ARBA00023015"/>
    </source>
</evidence>
<reference evidence="6 7" key="1">
    <citation type="submission" date="2016-04" db="EMBL/GenBank/DDBJ databases">
        <title>Complete Genome Sequence of Halotalea alkalilenta IHB B 13600.</title>
        <authorList>
            <person name="Swarnkar M.K."/>
            <person name="Sharma A."/>
            <person name="Kaushal K."/>
            <person name="Soni R."/>
            <person name="Rana S."/>
            <person name="Singh A.K."/>
            <person name="Gulati A."/>
        </authorList>
    </citation>
    <scope>NUCLEOTIDE SEQUENCE [LARGE SCALE GENOMIC DNA]</scope>
    <source>
        <strain evidence="6 7">IHB B 13600</strain>
    </source>
</reference>
<evidence type="ECO:0000259" key="5">
    <source>
        <dbReference type="PROSITE" id="PS50931"/>
    </source>
</evidence>
<dbReference type="InterPro" id="IPR005119">
    <property type="entry name" value="LysR_subst-bd"/>
</dbReference>
<keyword evidence="4" id="KW-0804">Transcription</keyword>
<feature type="domain" description="HTH lysR-type" evidence="5">
    <location>
        <begin position="2"/>
        <end position="59"/>
    </location>
</feature>
<dbReference type="SUPFAM" id="SSF53850">
    <property type="entry name" value="Periplasmic binding protein-like II"/>
    <property type="match status" value="1"/>
</dbReference>
<evidence type="ECO:0000256" key="1">
    <source>
        <dbReference type="ARBA" id="ARBA00009437"/>
    </source>
</evidence>
<organism evidence="6 7">
    <name type="scientific">Halotalea alkalilenta</name>
    <dbReference type="NCBI Taxonomy" id="376489"/>
    <lineage>
        <taxon>Bacteria</taxon>
        <taxon>Pseudomonadati</taxon>
        <taxon>Pseudomonadota</taxon>
        <taxon>Gammaproteobacteria</taxon>
        <taxon>Oceanospirillales</taxon>
        <taxon>Halomonadaceae</taxon>
        <taxon>Halotalea</taxon>
    </lineage>
</organism>